<sequence>MEPIVCKTRAEFRLWLEDNAATSEGVYLLFSKTKDIQTLSANEALEEALCFGWIDGVMKKIDQNSYIKYFSQRRKNSKWSLRNKKLVEDLLARNLVTELGLAKIEEAKQNGMWEAAKKPSVVDDDAICEVQNLLQTNELAYTNFMNMSPSVKKTYTRAYFAAKTDDGKRKRLQWMIERLEKNLKPM</sequence>
<dbReference type="AlphaFoldDB" id="A0A4R7ZYX8"/>
<dbReference type="Pfam" id="PF13376">
    <property type="entry name" value="OmdA"/>
    <property type="match status" value="1"/>
</dbReference>
<accession>A0A4R7ZYX8</accession>
<dbReference type="OrthoDB" id="9796999at2"/>
<protein>
    <submittedName>
        <fullName evidence="1">Uncharacterized protein YdeI (YjbR/CyaY-like superfamily)</fullName>
    </submittedName>
</protein>
<dbReference type="RefSeq" id="WP_134168710.1">
    <property type="nucleotide sequence ID" value="NZ_SODD01000009.1"/>
</dbReference>
<evidence type="ECO:0000313" key="1">
    <source>
        <dbReference type="EMBL" id="TDW20970.1"/>
    </source>
</evidence>
<reference evidence="1 2" key="1">
    <citation type="submission" date="2019-03" db="EMBL/GenBank/DDBJ databases">
        <title>Genomic Encyclopedia of Type Strains, Phase IV (KMG-IV): sequencing the most valuable type-strain genomes for metagenomic binning, comparative biology and taxonomic classification.</title>
        <authorList>
            <person name="Goeker M."/>
        </authorList>
    </citation>
    <scope>NUCLEOTIDE SEQUENCE [LARGE SCALE GENOMIC DNA]</scope>
    <source>
        <strain evidence="1 2">DSM 28867</strain>
    </source>
</reference>
<keyword evidence="2" id="KW-1185">Reference proteome</keyword>
<dbReference type="EMBL" id="SODD01000009">
    <property type="protein sequence ID" value="TDW20970.1"/>
    <property type="molecule type" value="Genomic_DNA"/>
</dbReference>
<proteinExistence type="predicted"/>
<comment type="caution">
    <text evidence="1">The sequence shown here is derived from an EMBL/GenBank/DDBJ whole genome shotgun (WGS) entry which is preliminary data.</text>
</comment>
<organism evidence="1 2">
    <name type="scientific">Breznakia blatticola</name>
    <dbReference type="NCBI Taxonomy" id="1754012"/>
    <lineage>
        <taxon>Bacteria</taxon>
        <taxon>Bacillati</taxon>
        <taxon>Bacillota</taxon>
        <taxon>Erysipelotrichia</taxon>
        <taxon>Erysipelotrichales</taxon>
        <taxon>Erysipelotrichaceae</taxon>
        <taxon>Breznakia</taxon>
    </lineage>
</organism>
<gene>
    <name evidence="1" type="ORF">EDD63_1095</name>
</gene>
<dbReference type="Proteomes" id="UP000294743">
    <property type="component" value="Unassembled WGS sequence"/>
</dbReference>
<name>A0A4R7ZYX8_9FIRM</name>
<evidence type="ECO:0000313" key="2">
    <source>
        <dbReference type="Proteomes" id="UP000294743"/>
    </source>
</evidence>